<dbReference type="AlphaFoldDB" id="A0A0U5G9W8"/>
<proteinExistence type="predicted"/>
<organism evidence="1 2">
    <name type="scientific">Aspergillus calidoustus</name>
    <dbReference type="NCBI Taxonomy" id="454130"/>
    <lineage>
        <taxon>Eukaryota</taxon>
        <taxon>Fungi</taxon>
        <taxon>Dikarya</taxon>
        <taxon>Ascomycota</taxon>
        <taxon>Pezizomycotina</taxon>
        <taxon>Eurotiomycetes</taxon>
        <taxon>Eurotiomycetidae</taxon>
        <taxon>Eurotiales</taxon>
        <taxon>Aspergillaceae</taxon>
        <taxon>Aspergillus</taxon>
        <taxon>Aspergillus subgen. Nidulantes</taxon>
    </lineage>
</organism>
<name>A0A0U5G9W8_ASPCI</name>
<evidence type="ECO:0000313" key="2">
    <source>
        <dbReference type="Proteomes" id="UP000054771"/>
    </source>
</evidence>
<dbReference type="EMBL" id="CDMC01000009">
    <property type="protein sequence ID" value="CEL07192.1"/>
    <property type="molecule type" value="Genomic_DNA"/>
</dbReference>
<protein>
    <submittedName>
        <fullName evidence="1">Uncharacterized protein</fullName>
    </submittedName>
</protein>
<gene>
    <name evidence="1" type="ORF">ASPCAL10355</name>
</gene>
<dbReference type="Proteomes" id="UP000054771">
    <property type="component" value="Unassembled WGS sequence"/>
</dbReference>
<accession>A0A0U5G9W8</accession>
<sequence>MKIRVLVIWIERVTYQVYRICCTESSAYSPSLRASSIATPAKSGKSRLRNFKGFSAFVRFCCSSSASNFFPPWREYRLTVKDEAGHGRLRTAPEVYSPSCHDDLPDSSFRFASRLGMELWCCSWCHQAISLAPFLVKDIINKPDDAPAGVNRLDSGTQRFVFTPIWFGKVTTSAVAYCVYEGPWNRKYAEHWPHFTPFQDDYYGINGKDIPVK</sequence>
<evidence type="ECO:0000313" key="1">
    <source>
        <dbReference type="EMBL" id="CEL07192.1"/>
    </source>
</evidence>
<keyword evidence="2" id="KW-1185">Reference proteome</keyword>
<reference evidence="2" key="1">
    <citation type="journal article" date="2016" name="Genome Announc.">
        <title>Draft genome sequences of fungus Aspergillus calidoustus.</title>
        <authorList>
            <person name="Horn F."/>
            <person name="Linde J."/>
            <person name="Mattern D.J."/>
            <person name="Walther G."/>
            <person name="Guthke R."/>
            <person name="Scherlach K."/>
            <person name="Martin K."/>
            <person name="Brakhage A.A."/>
            <person name="Petzke L."/>
            <person name="Valiante V."/>
        </authorList>
    </citation>
    <scope>NUCLEOTIDE SEQUENCE [LARGE SCALE GENOMIC DNA]</scope>
    <source>
        <strain evidence="2">SF006504</strain>
    </source>
</reference>